<gene>
    <name evidence="3" type="ORF">VPR01S_12_01110</name>
</gene>
<comment type="caution">
    <text evidence="3">The sequence shown here is derived from an EMBL/GenBank/DDBJ whole genome shotgun (WGS) entry which is preliminary data.</text>
</comment>
<reference evidence="3 4" key="1">
    <citation type="submission" date="2013-09" db="EMBL/GenBank/DDBJ databases">
        <title>Whole genome shotgun sequence of Vibrio proteolyticus NBRC 13287.</title>
        <authorList>
            <person name="Isaki S."/>
            <person name="Hosoyama A."/>
            <person name="Numata M."/>
            <person name="Hashimoto M."/>
            <person name="Hosoyama Y."/>
            <person name="Tsuchikane K."/>
            <person name="Noguchi M."/>
            <person name="Hirakata S."/>
            <person name="Ichikawa N."/>
            <person name="Ohji S."/>
            <person name="Yamazoe A."/>
            <person name="Fujita N."/>
        </authorList>
    </citation>
    <scope>NUCLEOTIDE SEQUENCE [LARGE SCALE GENOMIC DNA]</scope>
    <source>
        <strain evidence="3 4">NBRC 13287</strain>
    </source>
</reference>
<dbReference type="Proteomes" id="UP000016570">
    <property type="component" value="Unassembled WGS sequence"/>
</dbReference>
<dbReference type="RefSeq" id="WP_021706273.1">
    <property type="nucleotide sequence ID" value="NZ_BATJ01000012.1"/>
</dbReference>
<keyword evidence="1" id="KW-0732">Signal</keyword>
<evidence type="ECO:0000313" key="3">
    <source>
        <dbReference type="EMBL" id="GAD68302.1"/>
    </source>
</evidence>
<dbReference type="InterPro" id="IPR036249">
    <property type="entry name" value="Thioredoxin-like_sf"/>
</dbReference>
<dbReference type="EMBL" id="BATJ01000012">
    <property type="protein sequence ID" value="GAD68302.1"/>
    <property type="molecule type" value="Genomic_DNA"/>
</dbReference>
<dbReference type="AlphaFoldDB" id="U3A4Q7"/>
<protein>
    <recommendedName>
        <fullName evidence="2">Thioredoxin domain-containing protein</fullName>
    </recommendedName>
</protein>
<dbReference type="GO" id="GO:0016209">
    <property type="term" value="F:antioxidant activity"/>
    <property type="evidence" value="ECO:0007669"/>
    <property type="project" value="InterPro"/>
</dbReference>
<evidence type="ECO:0000313" key="4">
    <source>
        <dbReference type="Proteomes" id="UP000016570"/>
    </source>
</evidence>
<organism evidence="3 4">
    <name type="scientific">Vibrio proteolyticus NBRC 13287</name>
    <dbReference type="NCBI Taxonomy" id="1219065"/>
    <lineage>
        <taxon>Bacteria</taxon>
        <taxon>Pseudomonadati</taxon>
        <taxon>Pseudomonadota</taxon>
        <taxon>Gammaproteobacteria</taxon>
        <taxon>Vibrionales</taxon>
        <taxon>Vibrionaceae</taxon>
        <taxon>Vibrio</taxon>
    </lineage>
</organism>
<dbReference type="Pfam" id="PF00578">
    <property type="entry name" value="AhpC-TSA"/>
    <property type="match status" value="1"/>
</dbReference>
<feature type="chain" id="PRO_5004638982" description="Thioredoxin domain-containing protein" evidence="1">
    <location>
        <begin position="19"/>
        <end position="299"/>
    </location>
</feature>
<proteinExistence type="predicted"/>
<dbReference type="GO" id="GO:0016491">
    <property type="term" value="F:oxidoreductase activity"/>
    <property type="evidence" value="ECO:0007669"/>
    <property type="project" value="InterPro"/>
</dbReference>
<keyword evidence="4" id="KW-1185">Reference proteome</keyword>
<dbReference type="InterPro" id="IPR013766">
    <property type="entry name" value="Thioredoxin_domain"/>
</dbReference>
<evidence type="ECO:0000259" key="2">
    <source>
        <dbReference type="PROSITE" id="PS51352"/>
    </source>
</evidence>
<dbReference type="eggNOG" id="ENOG503348Y">
    <property type="taxonomic scope" value="Bacteria"/>
</dbReference>
<dbReference type="Gene3D" id="3.40.30.10">
    <property type="entry name" value="Glutaredoxin"/>
    <property type="match status" value="1"/>
</dbReference>
<dbReference type="PROSITE" id="PS51352">
    <property type="entry name" value="THIOREDOXIN_2"/>
    <property type="match status" value="1"/>
</dbReference>
<name>U3A4Q7_VIBPR</name>
<accession>U3A4Q7</accession>
<dbReference type="SUPFAM" id="SSF52833">
    <property type="entry name" value="Thioredoxin-like"/>
    <property type="match status" value="1"/>
</dbReference>
<feature type="domain" description="Thioredoxin" evidence="2">
    <location>
        <begin position="168"/>
        <end position="299"/>
    </location>
</feature>
<sequence>MNYLTLITLSLMCFSAAATSLPHRVESVAGQSIELTHNTHLVFFNIWDNYDAKSGALKYVDSLPDTFTDQFPTVWIQPDLNITQAQMKDYQRFFPQVTPLVLDRGFAMMNQMQIWQTPHHVLIEEGRVVFSGSDDELSRSLNLKVASTAASSAAVSEADPLATDYRRPDVGDNAPKFDRQTLSGQSVSLASLLDLQPQAVSLVFLDSMCPMPHYPDCENKIARLNQKVASESDRAWVGVISPFYVDESVANDFAKRMKLDIPLIFDHGNAIFHAYGVHATPYQIEVNPRGRITARGELP</sequence>
<evidence type="ECO:0000256" key="1">
    <source>
        <dbReference type="SAM" id="SignalP"/>
    </source>
</evidence>
<dbReference type="STRING" id="1219065.VPR01S_12_01110"/>
<feature type="signal peptide" evidence="1">
    <location>
        <begin position="1"/>
        <end position="18"/>
    </location>
</feature>
<dbReference type="InterPro" id="IPR000866">
    <property type="entry name" value="AhpC/TSA"/>
</dbReference>